<name>A0ACB6RUJ1_9PLEO</name>
<dbReference type="Proteomes" id="UP000799754">
    <property type="component" value="Unassembled WGS sequence"/>
</dbReference>
<comment type="caution">
    <text evidence="1">The sequence shown here is derived from an EMBL/GenBank/DDBJ whole genome shotgun (WGS) entry which is preliminary data.</text>
</comment>
<reference evidence="1" key="1">
    <citation type="journal article" date="2020" name="Stud. Mycol.">
        <title>101 Dothideomycetes genomes: a test case for predicting lifestyles and emergence of pathogens.</title>
        <authorList>
            <person name="Haridas S."/>
            <person name="Albert R."/>
            <person name="Binder M."/>
            <person name="Bloem J."/>
            <person name="Labutti K."/>
            <person name="Salamov A."/>
            <person name="Andreopoulos B."/>
            <person name="Baker S."/>
            <person name="Barry K."/>
            <person name="Bills G."/>
            <person name="Bluhm B."/>
            <person name="Cannon C."/>
            <person name="Castanera R."/>
            <person name="Culley D."/>
            <person name="Daum C."/>
            <person name="Ezra D."/>
            <person name="Gonzalez J."/>
            <person name="Henrissat B."/>
            <person name="Kuo A."/>
            <person name="Liang C."/>
            <person name="Lipzen A."/>
            <person name="Lutzoni F."/>
            <person name="Magnuson J."/>
            <person name="Mondo S."/>
            <person name="Nolan M."/>
            <person name="Ohm R."/>
            <person name="Pangilinan J."/>
            <person name="Park H.-J."/>
            <person name="Ramirez L."/>
            <person name="Alfaro M."/>
            <person name="Sun H."/>
            <person name="Tritt A."/>
            <person name="Yoshinaga Y."/>
            <person name="Zwiers L.-H."/>
            <person name="Turgeon B."/>
            <person name="Goodwin S."/>
            <person name="Spatafora J."/>
            <person name="Crous P."/>
            <person name="Grigoriev I."/>
        </authorList>
    </citation>
    <scope>NUCLEOTIDE SEQUENCE</scope>
    <source>
        <strain evidence="1">CBS 525.71</strain>
    </source>
</reference>
<evidence type="ECO:0000313" key="1">
    <source>
        <dbReference type="EMBL" id="KAF2624609.1"/>
    </source>
</evidence>
<evidence type="ECO:0000313" key="2">
    <source>
        <dbReference type="Proteomes" id="UP000799754"/>
    </source>
</evidence>
<dbReference type="EMBL" id="MU006730">
    <property type="protein sequence ID" value="KAF2624609.1"/>
    <property type="molecule type" value="Genomic_DNA"/>
</dbReference>
<keyword evidence="2" id="KW-1185">Reference proteome</keyword>
<gene>
    <name evidence="1" type="ORF">BU25DRAFT_413507</name>
</gene>
<organism evidence="1 2">
    <name type="scientific">Macroventuria anomochaeta</name>
    <dbReference type="NCBI Taxonomy" id="301207"/>
    <lineage>
        <taxon>Eukaryota</taxon>
        <taxon>Fungi</taxon>
        <taxon>Dikarya</taxon>
        <taxon>Ascomycota</taxon>
        <taxon>Pezizomycotina</taxon>
        <taxon>Dothideomycetes</taxon>
        <taxon>Pleosporomycetidae</taxon>
        <taxon>Pleosporales</taxon>
        <taxon>Pleosporineae</taxon>
        <taxon>Didymellaceae</taxon>
        <taxon>Macroventuria</taxon>
    </lineage>
</organism>
<protein>
    <submittedName>
        <fullName evidence="1">Uncharacterized protein</fullName>
    </submittedName>
</protein>
<proteinExistence type="predicted"/>
<accession>A0ACB6RUJ1</accession>
<sequence length="208" mass="22254">MITFTVFQKSTPHALRAISLAAFPPAFIILLISGLVLEQVNPAIGLVPLFFSSAYAALLLSNEKQCGCQAGGLTGTPFHFILDFLIGTGLLVCLILAWVFMGSYREHGVILGTYGTNFLICNFLIHLYFVLGQLNQALQGVQSYPTSCPQCQSGSISFSMGGFQFGRDYQFGSGSKTGMKNGYAPLLDGEGEPRVSTGDRADGGESMV</sequence>